<reference evidence="2 3" key="1">
    <citation type="submission" date="2018-09" db="EMBL/GenBank/DDBJ databases">
        <title>Altererythrobacter spongiae sp. nov., isolated from a marine sponge.</title>
        <authorList>
            <person name="Zhuang L."/>
            <person name="Luo L."/>
        </authorList>
    </citation>
    <scope>NUCLEOTIDE SEQUENCE [LARGE SCALE GENOMIC DNA]</scope>
    <source>
        <strain evidence="2 3">HN-Y73</strain>
    </source>
</reference>
<evidence type="ECO:0008006" key="4">
    <source>
        <dbReference type="Google" id="ProtNLM"/>
    </source>
</evidence>
<dbReference type="Proteomes" id="UP000284395">
    <property type="component" value="Unassembled WGS sequence"/>
</dbReference>
<keyword evidence="1" id="KW-0472">Membrane</keyword>
<protein>
    <recommendedName>
        <fullName evidence="4">Glycerophosphoryl diester phosphodiesterase membrane domain-containing protein</fullName>
    </recommendedName>
</protein>
<feature type="transmembrane region" description="Helical" evidence="1">
    <location>
        <begin position="188"/>
        <end position="212"/>
    </location>
</feature>
<feature type="transmembrane region" description="Helical" evidence="1">
    <location>
        <begin position="94"/>
        <end position="120"/>
    </location>
</feature>
<dbReference type="AlphaFoldDB" id="A0A420EEU2"/>
<keyword evidence="1" id="KW-0812">Transmembrane</keyword>
<accession>A0A420EEU2</accession>
<evidence type="ECO:0000256" key="1">
    <source>
        <dbReference type="SAM" id="Phobius"/>
    </source>
</evidence>
<feature type="transmembrane region" description="Helical" evidence="1">
    <location>
        <begin position="155"/>
        <end position="176"/>
    </location>
</feature>
<keyword evidence="3" id="KW-1185">Reference proteome</keyword>
<name>A0A420EEU2_9SPHN</name>
<keyword evidence="1" id="KW-1133">Transmembrane helix</keyword>
<organism evidence="2 3">
    <name type="scientific">Altericroceibacterium spongiae</name>
    <dbReference type="NCBI Taxonomy" id="2320269"/>
    <lineage>
        <taxon>Bacteria</taxon>
        <taxon>Pseudomonadati</taxon>
        <taxon>Pseudomonadota</taxon>
        <taxon>Alphaproteobacteria</taxon>
        <taxon>Sphingomonadales</taxon>
        <taxon>Erythrobacteraceae</taxon>
        <taxon>Altericroceibacterium</taxon>
    </lineage>
</organism>
<gene>
    <name evidence="2" type="ORF">D6851_11990</name>
</gene>
<dbReference type="EMBL" id="RAPF01000006">
    <property type="protein sequence ID" value="RKF19192.1"/>
    <property type="molecule type" value="Genomic_DNA"/>
</dbReference>
<proteinExistence type="predicted"/>
<evidence type="ECO:0000313" key="3">
    <source>
        <dbReference type="Proteomes" id="UP000284395"/>
    </source>
</evidence>
<evidence type="ECO:0000313" key="2">
    <source>
        <dbReference type="EMBL" id="RKF19192.1"/>
    </source>
</evidence>
<comment type="caution">
    <text evidence="2">The sequence shown here is derived from an EMBL/GenBank/DDBJ whole genome shotgun (WGS) entry which is preliminary data.</text>
</comment>
<feature type="transmembrane region" description="Helical" evidence="1">
    <location>
        <begin position="56"/>
        <end position="73"/>
    </location>
</feature>
<sequence length="224" mass="23601">MKMADKTLSPGDIFSSVSATIAANSQVLGLYVLFFAIATSLADLLTFSVVSAAGSLLQFVLTVLDFLAQYLLIETMLKQARLSGGGTGRRYLAFLGLSILTSLGIALGLLLLIIPGLILAARWSLVYPLLIGGYADPMDCFAESNRLTKEHEVPIILAGLILIVPLAVIIGLLFAVGSDVGGVLLSTLIPNLLLQCVSVISLALPVALFALLGPQDEQLTEVFN</sequence>